<dbReference type="InterPro" id="IPR051767">
    <property type="entry name" value="Nucleoporin_NUP42"/>
</dbReference>
<organism evidence="3">
    <name type="scientific">Oikopleura dioica</name>
    <name type="common">Tunicate</name>
    <dbReference type="NCBI Taxonomy" id="34765"/>
    <lineage>
        <taxon>Eukaryota</taxon>
        <taxon>Metazoa</taxon>
        <taxon>Chordata</taxon>
        <taxon>Tunicata</taxon>
        <taxon>Appendicularia</taxon>
        <taxon>Copelata</taxon>
        <taxon>Oikopleuridae</taxon>
        <taxon>Oikopleura</taxon>
    </lineage>
</organism>
<dbReference type="Proteomes" id="UP000011014">
    <property type="component" value="Unassembled WGS sequence"/>
</dbReference>
<dbReference type="AlphaFoldDB" id="E4X8L8"/>
<keyword evidence="5" id="KW-1185">Reference proteome</keyword>
<evidence type="ECO:0000313" key="5">
    <source>
        <dbReference type="Proteomes" id="UP000001307"/>
    </source>
</evidence>
<dbReference type="InParanoid" id="E4X8L8"/>
<evidence type="ECO:0000313" key="4">
    <source>
        <dbReference type="EMBL" id="CBY30410.1"/>
    </source>
</evidence>
<dbReference type="Proteomes" id="UP000001307">
    <property type="component" value="Unassembled WGS sequence"/>
</dbReference>
<evidence type="ECO:0000313" key="3">
    <source>
        <dbReference type="EMBL" id="CBY08144.1"/>
    </source>
</evidence>
<dbReference type="EMBL" id="FN654275">
    <property type="protein sequence ID" value="CBY30410.1"/>
    <property type="molecule type" value="Genomic_DNA"/>
</dbReference>
<comment type="subcellular location">
    <subcellularLocation>
        <location evidence="1">Nucleus</location>
    </subcellularLocation>
</comment>
<accession>E4X8L8</accession>
<name>E4X8L8_OIKDI</name>
<reference evidence="3" key="1">
    <citation type="journal article" date="2010" name="Science">
        <title>Plasticity of animal genome architecture unmasked by rapid evolution of a pelagic tunicate.</title>
        <authorList>
            <person name="Denoeud F."/>
            <person name="Henriet S."/>
            <person name="Mungpakdee S."/>
            <person name="Aury J.M."/>
            <person name="Da Silva C."/>
            <person name="Brinkmann H."/>
            <person name="Mikhaleva J."/>
            <person name="Olsen L.C."/>
            <person name="Jubin C."/>
            <person name="Canestro C."/>
            <person name="Bouquet J.M."/>
            <person name="Danks G."/>
            <person name="Poulain J."/>
            <person name="Campsteijn C."/>
            <person name="Adamski M."/>
            <person name="Cross I."/>
            <person name="Yadetie F."/>
            <person name="Muffato M."/>
            <person name="Louis A."/>
            <person name="Butcher S."/>
            <person name="Tsagkogeorga G."/>
            <person name="Konrad A."/>
            <person name="Singh S."/>
            <person name="Jensen M.F."/>
            <person name="Cong E.H."/>
            <person name="Eikeseth-Otteraa H."/>
            <person name="Noel B."/>
            <person name="Anthouard V."/>
            <person name="Porcel B.M."/>
            <person name="Kachouri-Lafond R."/>
            <person name="Nishino A."/>
            <person name="Ugolini M."/>
            <person name="Chourrout P."/>
            <person name="Nishida H."/>
            <person name="Aasland R."/>
            <person name="Huzurbazar S."/>
            <person name="Westhof E."/>
            <person name="Delsuc F."/>
            <person name="Lehrach H."/>
            <person name="Reinhardt R."/>
            <person name="Weissenbach J."/>
            <person name="Roy S.W."/>
            <person name="Artiguenave F."/>
            <person name="Postlethwait J.H."/>
            <person name="Manak J.R."/>
            <person name="Thompson E.M."/>
            <person name="Jaillon O."/>
            <person name="Du Pasquier L."/>
            <person name="Boudinot P."/>
            <person name="Liberles D.A."/>
            <person name="Volff J.N."/>
            <person name="Philippe H."/>
            <person name="Lenhard B."/>
            <person name="Roest Crollius H."/>
            <person name="Wincker P."/>
            <person name="Chourrout D."/>
        </authorList>
    </citation>
    <scope>NUCLEOTIDE SEQUENCE [LARGE SCALE GENOMIC DNA]</scope>
</reference>
<dbReference type="PANTHER" id="PTHR46527">
    <property type="entry name" value="NUCLEOPORIN-LIKE PROTEIN 2"/>
    <property type="match status" value="1"/>
</dbReference>
<evidence type="ECO:0000256" key="2">
    <source>
        <dbReference type="ARBA" id="ARBA00023242"/>
    </source>
</evidence>
<gene>
    <name evidence="3" type="ORF">GSOID_T00004153001</name>
    <name evidence="4" type="ORF">GSOID_T00018276001</name>
</gene>
<dbReference type="EMBL" id="FN653029">
    <property type="protein sequence ID" value="CBY08144.1"/>
    <property type="molecule type" value="Genomic_DNA"/>
</dbReference>
<dbReference type="OrthoDB" id="20729at2759"/>
<dbReference type="GO" id="GO:0005634">
    <property type="term" value="C:nucleus"/>
    <property type="evidence" value="ECO:0007669"/>
    <property type="project" value="UniProtKB-SubCell"/>
</dbReference>
<evidence type="ECO:0000256" key="1">
    <source>
        <dbReference type="ARBA" id="ARBA00004123"/>
    </source>
</evidence>
<dbReference type="PANTHER" id="PTHR46527:SF1">
    <property type="entry name" value="NUCLEOPORIN NUP42"/>
    <property type="match status" value="1"/>
</dbReference>
<protein>
    <submittedName>
        <fullName evidence="3">Uncharacterized protein</fullName>
    </submittedName>
</protein>
<keyword evidence="2" id="KW-0539">Nucleus</keyword>
<proteinExistence type="predicted"/>
<sequence length="165" mass="18629">MPKHDETTIFSTLLVDLAANEKGKVWPFSTYSVTTEMKGGFSKTFDISPEELRLNFYMNKDNTQVHVESMKKLNERVIQNRNYLRNSSNKTAIYEEYCRNGVENPSAQVDLSFLYQKGVVFESSSNSNQSSIFGSSEVSASPASNPFARLSNFTMPLDVNLISRV</sequence>